<dbReference type="Pfam" id="PF00505">
    <property type="entry name" value="HMG_box"/>
    <property type="match status" value="1"/>
</dbReference>
<dbReference type="PROSITE" id="PS50118">
    <property type="entry name" value="HMG_BOX_2"/>
    <property type="match status" value="1"/>
</dbReference>
<dbReference type="FunFam" id="1.10.30.10:FF:000041">
    <property type="entry name" value="HMG box family protein"/>
    <property type="match status" value="1"/>
</dbReference>
<dbReference type="AlphaFoldDB" id="A0AAD9Z6V7"/>
<reference evidence="6" key="1">
    <citation type="submission" date="2022-11" db="EMBL/GenBank/DDBJ databases">
        <title>Chromosomal genome sequence assembly and mating type (MAT) locus characterization of the leprose asexual lichenized fungus Lepraria neglecta (Nyl.) Erichsen.</title>
        <authorList>
            <person name="Allen J.L."/>
            <person name="Pfeffer B."/>
        </authorList>
    </citation>
    <scope>NUCLEOTIDE SEQUENCE</scope>
    <source>
        <strain evidence="6">Allen 5258</strain>
    </source>
</reference>
<accession>A0AAD9Z6V7</accession>
<dbReference type="InterPro" id="IPR009071">
    <property type="entry name" value="HMG_box_dom"/>
</dbReference>
<dbReference type="GO" id="GO:0030154">
    <property type="term" value="P:cell differentiation"/>
    <property type="evidence" value="ECO:0007669"/>
    <property type="project" value="TreeGrafter"/>
</dbReference>
<dbReference type="GO" id="GO:0005634">
    <property type="term" value="C:nucleus"/>
    <property type="evidence" value="ECO:0007669"/>
    <property type="project" value="UniProtKB-UniRule"/>
</dbReference>
<organism evidence="6 7">
    <name type="scientific">Lepraria neglecta</name>
    <dbReference type="NCBI Taxonomy" id="209136"/>
    <lineage>
        <taxon>Eukaryota</taxon>
        <taxon>Fungi</taxon>
        <taxon>Dikarya</taxon>
        <taxon>Ascomycota</taxon>
        <taxon>Pezizomycotina</taxon>
        <taxon>Lecanoromycetes</taxon>
        <taxon>OSLEUM clade</taxon>
        <taxon>Lecanoromycetidae</taxon>
        <taxon>Lecanorales</taxon>
        <taxon>Lecanorineae</taxon>
        <taxon>Stereocaulaceae</taxon>
        <taxon>Lepraria</taxon>
    </lineage>
</organism>
<dbReference type="PANTHER" id="PTHR10270:SF161">
    <property type="entry name" value="SEX-DETERMINING REGION Y PROTEIN"/>
    <property type="match status" value="1"/>
</dbReference>
<dbReference type="InterPro" id="IPR036910">
    <property type="entry name" value="HMG_box_dom_sf"/>
</dbReference>
<evidence type="ECO:0000313" key="6">
    <source>
        <dbReference type="EMBL" id="KAK3172500.1"/>
    </source>
</evidence>
<protein>
    <recommendedName>
        <fullName evidence="5">HMG box domain-containing protein</fullName>
    </recommendedName>
</protein>
<dbReference type="GO" id="GO:0001228">
    <property type="term" value="F:DNA-binding transcription activator activity, RNA polymerase II-specific"/>
    <property type="evidence" value="ECO:0007669"/>
    <property type="project" value="TreeGrafter"/>
</dbReference>
<keyword evidence="2 4" id="KW-0238">DNA-binding</keyword>
<name>A0AAD9Z6V7_9LECA</name>
<dbReference type="SUPFAM" id="SSF47095">
    <property type="entry name" value="HMG-box"/>
    <property type="match status" value="1"/>
</dbReference>
<dbReference type="SMART" id="SM00398">
    <property type="entry name" value="HMG"/>
    <property type="match status" value="1"/>
</dbReference>
<evidence type="ECO:0000256" key="4">
    <source>
        <dbReference type="PROSITE-ProRule" id="PRU00267"/>
    </source>
</evidence>
<feature type="DNA-binding region" description="HMG box" evidence="4">
    <location>
        <begin position="116"/>
        <end position="184"/>
    </location>
</feature>
<dbReference type="Proteomes" id="UP001276659">
    <property type="component" value="Unassembled WGS sequence"/>
</dbReference>
<keyword evidence="7" id="KW-1185">Reference proteome</keyword>
<dbReference type="EMBL" id="JASNWA010000007">
    <property type="protein sequence ID" value="KAK3172500.1"/>
    <property type="molecule type" value="Genomic_DNA"/>
</dbReference>
<evidence type="ECO:0000256" key="1">
    <source>
        <dbReference type="ARBA" id="ARBA00023015"/>
    </source>
</evidence>
<feature type="domain" description="HMG box" evidence="5">
    <location>
        <begin position="116"/>
        <end position="184"/>
    </location>
</feature>
<dbReference type="PANTHER" id="PTHR10270">
    <property type="entry name" value="SOX TRANSCRIPTION FACTOR"/>
    <property type="match status" value="1"/>
</dbReference>
<evidence type="ECO:0000256" key="2">
    <source>
        <dbReference type="ARBA" id="ARBA00023125"/>
    </source>
</evidence>
<keyword evidence="4" id="KW-0539">Nucleus</keyword>
<dbReference type="Gene3D" id="1.10.30.10">
    <property type="entry name" value="High mobility group box domain"/>
    <property type="match status" value="1"/>
</dbReference>
<dbReference type="GO" id="GO:0000122">
    <property type="term" value="P:negative regulation of transcription by RNA polymerase II"/>
    <property type="evidence" value="ECO:0007669"/>
    <property type="project" value="TreeGrafter"/>
</dbReference>
<comment type="caution">
    <text evidence="6">The sequence shown here is derived from an EMBL/GenBank/DDBJ whole genome shotgun (WGS) entry which is preliminary data.</text>
</comment>
<evidence type="ECO:0000259" key="5">
    <source>
        <dbReference type="PROSITE" id="PS50118"/>
    </source>
</evidence>
<gene>
    <name evidence="6" type="ORF">OEA41_005822</name>
</gene>
<dbReference type="GO" id="GO:0000978">
    <property type="term" value="F:RNA polymerase II cis-regulatory region sequence-specific DNA binding"/>
    <property type="evidence" value="ECO:0007669"/>
    <property type="project" value="TreeGrafter"/>
</dbReference>
<dbReference type="CDD" id="cd01389">
    <property type="entry name" value="HMG-box_ROX1-like"/>
    <property type="match status" value="1"/>
</dbReference>
<proteinExistence type="predicted"/>
<sequence length="393" mass="43512">MNAMTAIMNAVPALLQRNLSGEAIMDALWPAFQICITSGAKHEIDMPMTLANVVGQKGVNLLKARFCSLIQAPVTAVEDSARGVMLITPLRPVLGHETIIPGVQKPKAKTLNQAKVARPANAFILYRKHHHPQIKAEQPNIHNNQISVIVGERWRNEDNAVKDRFVALAKQMKAKHLLEHPNYHYKPRKSSEKKRRMTRRKETAFVNNILSSSKSSVKPTSTAQVSEVPKTASGNAMLDLGSEDIHPKTLEAMLIEYNNSFPPATNQVTTTLLAQGTMPVIYDELTEEAQNDSNFYHSQHDFSPFMTSEEAGVEMDSFLEDVDHSDGVAASMSSNAQITAFDQHNESIFNAEVTRTAWDSMPMLPIYNQVDDTMSPIGEAGYMSPIGEADFVN</sequence>
<keyword evidence="3" id="KW-0804">Transcription</keyword>
<evidence type="ECO:0000313" key="7">
    <source>
        <dbReference type="Proteomes" id="UP001276659"/>
    </source>
</evidence>
<dbReference type="InterPro" id="IPR050140">
    <property type="entry name" value="SRY-related_HMG-box_TF-like"/>
</dbReference>
<keyword evidence="1" id="KW-0805">Transcription regulation</keyword>
<evidence type="ECO:0000256" key="3">
    <source>
        <dbReference type="ARBA" id="ARBA00023163"/>
    </source>
</evidence>